<organism evidence="7 9">
    <name type="scientific">Carya illinoinensis</name>
    <name type="common">Pecan</name>
    <dbReference type="NCBI Taxonomy" id="32201"/>
    <lineage>
        <taxon>Eukaryota</taxon>
        <taxon>Viridiplantae</taxon>
        <taxon>Streptophyta</taxon>
        <taxon>Embryophyta</taxon>
        <taxon>Tracheophyta</taxon>
        <taxon>Spermatophyta</taxon>
        <taxon>Magnoliopsida</taxon>
        <taxon>eudicotyledons</taxon>
        <taxon>Gunneridae</taxon>
        <taxon>Pentapetalae</taxon>
        <taxon>rosids</taxon>
        <taxon>fabids</taxon>
        <taxon>Fagales</taxon>
        <taxon>Juglandaceae</taxon>
        <taxon>Carya</taxon>
    </lineage>
</organism>
<dbReference type="InterPro" id="IPR007325">
    <property type="entry name" value="KFase/CYL"/>
</dbReference>
<dbReference type="AlphaFoldDB" id="A0A8T1QE36"/>
<evidence type="ECO:0000256" key="5">
    <source>
        <dbReference type="ARBA" id="ARBA00022729"/>
    </source>
</evidence>
<evidence type="ECO:0000313" key="7">
    <source>
        <dbReference type="EMBL" id="KAG6652494.1"/>
    </source>
</evidence>
<name>A0A8T1QE36_CARIL</name>
<dbReference type="PANTHER" id="PTHR31118:SF12">
    <property type="entry name" value="CYCLASE-LIKE PROTEIN 2"/>
    <property type="match status" value="1"/>
</dbReference>
<protein>
    <submittedName>
        <fullName evidence="7">Uncharacterized protein</fullName>
    </submittedName>
</protein>
<dbReference type="GO" id="GO:0019441">
    <property type="term" value="P:L-tryptophan catabolic process to kynurenine"/>
    <property type="evidence" value="ECO:0007669"/>
    <property type="project" value="InterPro"/>
</dbReference>
<evidence type="ECO:0000256" key="1">
    <source>
        <dbReference type="ARBA" id="ARBA00004498"/>
    </source>
</evidence>
<keyword evidence="5 6" id="KW-0732">Signal</keyword>
<evidence type="ECO:0000256" key="6">
    <source>
        <dbReference type="SAM" id="SignalP"/>
    </source>
</evidence>
<evidence type="ECO:0000256" key="3">
    <source>
        <dbReference type="ARBA" id="ARBA00022525"/>
    </source>
</evidence>
<proteinExistence type="inferred from homology"/>
<gene>
    <name evidence="7" type="ORF">CIPAW_05G010100</name>
    <name evidence="8" type="ORF">I3842_05G010200</name>
</gene>
<comment type="similarity">
    <text evidence="2">Belongs to the Cyclase 1 superfamily.</text>
</comment>
<dbReference type="Proteomes" id="UP000811246">
    <property type="component" value="Chromosome 5"/>
</dbReference>
<dbReference type="GO" id="GO:0004061">
    <property type="term" value="F:arylformamidase activity"/>
    <property type="evidence" value="ECO:0007669"/>
    <property type="project" value="InterPro"/>
</dbReference>
<sequence length="272" mass="30305">MAFLPIFLLLCAASKTIPTFSTTAYPSVPGVETSDCSPSNNYDDLIPVRREIYDGGRIIDISHRYTPDMPYWGSRDGLGQFLWLAASMKNGSLANASVMKLPAHGGTHVDSPGHMIDRYFDSGFDVDTLDLEVLNGPALLVDIPRDKNITAEVMKFLNIPRGVRRVLFKTLNTDRRLMFKKEFDTSFVGFTTDGTKWLIENTDIKLVGIDYLSTSAYKHALPSHHLFLESREIILLEGLKLDDVPAGIYNVHCLPLRLLGAEGSPTRCILIK</sequence>
<feature type="chain" id="PRO_5035736276" evidence="6">
    <location>
        <begin position="17"/>
        <end position="272"/>
    </location>
</feature>
<evidence type="ECO:0000313" key="8">
    <source>
        <dbReference type="EMBL" id="KAG6710614.1"/>
    </source>
</evidence>
<keyword evidence="3" id="KW-0964">Secreted</keyword>
<evidence type="ECO:0000256" key="4">
    <source>
        <dbReference type="ARBA" id="ARBA00022530"/>
    </source>
</evidence>
<comment type="caution">
    <text evidence="7">The sequence shown here is derived from an EMBL/GenBank/DDBJ whole genome shotgun (WGS) entry which is preliminary data.</text>
</comment>
<dbReference type="FunFam" id="3.50.30.50:FF:000002">
    <property type="entry name" value="Kynurenine formamidase"/>
    <property type="match status" value="1"/>
</dbReference>
<dbReference type="EMBL" id="CM031829">
    <property type="protein sequence ID" value="KAG6710614.1"/>
    <property type="molecule type" value="Genomic_DNA"/>
</dbReference>
<dbReference type="PANTHER" id="PTHR31118">
    <property type="entry name" value="CYCLASE-LIKE PROTEIN 2"/>
    <property type="match status" value="1"/>
</dbReference>
<dbReference type="Pfam" id="PF04199">
    <property type="entry name" value="Cyclase"/>
    <property type="match status" value="1"/>
</dbReference>
<accession>A0A8T1QE36</accession>
<reference evidence="8" key="2">
    <citation type="submission" date="2021-01" db="EMBL/GenBank/DDBJ databases">
        <authorList>
            <person name="Lovell J.T."/>
            <person name="Bentley N."/>
            <person name="Bhattarai G."/>
            <person name="Jenkins J.W."/>
            <person name="Sreedasyam A."/>
            <person name="Alarcon Y."/>
            <person name="Bock C."/>
            <person name="Boston L."/>
            <person name="Carlson J."/>
            <person name="Cervantes K."/>
            <person name="Clermont K."/>
            <person name="Krom N."/>
            <person name="Kubenka K."/>
            <person name="Mamidi S."/>
            <person name="Mattison C."/>
            <person name="Monteros M."/>
            <person name="Pisani C."/>
            <person name="Plott C."/>
            <person name="Rajasekar S."/>
            <person name="Rhein H.S."/>
            <person name="Rohla C."/>
            <person name="Song M."/>
            <person name="Hilaire R.S."/>
            <person name="Shu S."/>
            <person name="Wells L."/>
            <person name="Wang X."/>
            <person name="Webber J."/>
            <person name="Heerema R.J."/>
            <person name="Klein P."/>
            <person name="Conner P."/>
            <person name="Grauke L."/>
            <person name="Grimwood J."/>
            <person name="Schmutz J."/>
            <person name="Randall J.J."/>
        </authorList>
    </citation>
    <scope>NUCLEOTIDE SEQUENCE</scope>
    <source>
        <tissue evidence="8">Leaf</tissue>
    </source>
</reference>
<evidence type="ECO:0000313" key="9">
    <source>
        <dbReference type="Proteomes" id="UP000811609"/>
    </source>
</evidence>
<dbReference type="EMBL" id="CM031813">
    <property type="protein sequence ID" value="KAG6652494.1"/>
    <property type="molecule type" value="Genomic_DNA"/>
</dbReference>
<comment type="subcellular location">
    <subcellularLocation>
        <location evidence="1">Secreted</location>
        <location evidence="1">Extracellular space</location>
        <location evidence="1">Extracellular matrix</location>
    </subcellularLocation>
</comment>
<feature type="signal peptide" evidence="6">
    <location>
        <begin position="1"/>
        <end position="16"/>
    </location>
</feature>
<keyword evidence="4" id="KW-0272">Extracellular matrix</keyword>
<reference evidence="7" key="1">
    <citation type="submission" date="2020-12" db="EMBL/GenBank/DDBJ databases">
        <title>WGS assembly of Carya illinoinensis cv. Pawnee.</title>
        <authorList>
            <person name="Platts A."/>
            <person name="Shu S."/>
            <person name="Wright S."/>
            <person name="Barry K."/>
            <person name="Edger P."/>
            <person name="Pires J.C."/>
            <person name="Schmutz J."/>
        </authorList>
    </citation>
    <scope>NUCLEOTIDE SEQUENCE</scope>
    <source>
        <tissue evidence="7">Leaf</tissue>
    </source>
</reference>
<keyword evidence="9" id="KW-1185">Reference proteome</keyword>
<dbReference type="Proteomes" id="UP000811609">
    <property type="component" value="Chromosome 5"/>
</dbReference>
<evidence type="ECO:0000256" key="2">
    <source>
        <dbReference type="ARBA" id="ARBA00007865"/>
    </source>
</evidence>